<organism evidence="1 2">
    <name type="scientific">Mycena sanguinolenta</name>
    <dbReference type="NCBI Taxonomy" id="230812"/>
    <lineage>
        <taxon>Eukaryota</taxon>
        <taxon>Fungi</taxon>
        <taxon>Dikarya</taxon>
        <taxon>Basidiomycota</taxon>
        <taxon>Agaricomycotina</taxon>
        <taxon>Agaricomycetes</taxon>
        <taxon>Agaricomycetidae</taxon>
        <taxon>Agaricales</taxon>
        <taxon>Marasmiineae</taxon>
        <taxon>Mycenaceae</taxon>
        <taxon>Mycena</taxon>
    </lineage>
</organism>
<protein>
    <recommendedName>
        <fullName evidence="3">Protein kinase domain-containing protein</fullName>
    </recommendedName>
</protein>
<evidence type="ECO:0008006" key="3">
    <source>
        <dbReference type="Google" id="ProtNLM"/>
    </source>
</evidence>
<dbReference type="Proteomes" id="UP000623467">
    <property type="component" value="Unassembled WGS sequence"/>
</dbReference>
<reference evidence="1" key="1">
    <citation type="submission" date="2020-05" db="EMBL/GenBank/DDBJ databases">
        <title>Mycena genomes resolve the evolution of fungal bioluminescence.</title>
        <authorList>
            <person name="Tsai I.J."/>
        </authorList>
    </citation>
    <scope>NUCLEOTIDE SEQUENCE</scope>
    <source>
        <strain evidence="1">160909Yilan</strain>
    </source>
</reference>
<proteinExistence type="predicted"/>
<evidence type="ECO:0000313" key="2">
    <source>
        <dbReference type="Proteomes" id="UP000623467"/>
    </source>
</evidence>
<name>A0A8H7CZL0_9AGAR</name>
<comment type="caution">
    <text evidence="1">The sequence shown here is derived from an EMBL/GenBank/DDBJ whole genome shotgun (WGS) entry which is preliminary data.</text>
</comment>
<evidence type="ECO:0000313" key="1">
    <source>
        <dbReference type="EMBL" id="KAF7353233.1"/>
    </source>
</evidence>
<sequence>MDPHPDSDLEVIVLSTSDAKSTPYPGVVSPEASRRARKAKPFIKSFGFSPSLRRESFKTSGIRKTRTRKYWEKKLGRQATQHTVNKYYSYHITGGFGGSGGEGHNQGGDGGIGQGPTVYFSQPEAREPSAFRTIRLGDLNVVKEFKEMRSSPRWSVVGCQTPRATVRRVYKAKLEGHESGQMTVAMYEGDGAEEEWNQDLANYESIRHPNIMQLYGLVSTKNLYAMIFHNGTDPDFLVLIWSDAPIIKTTEFWEAISYILNVFPKFMREYGNFPVWIRPSTGELCLDLAQRGSETKPPFCPKSWLAQANRIFTELEEVAHIEDYVCVNDIWFNLRIPYKRDIPEGYLFVCPPKNFHTDTEHHMNLYQWPACPAYWSLDPSGANRLSTEDARILGFPAIHMETVVQGWSWDHSIYKGLQRFHEGKGHDPESWEVARQLGYPLFEMLGDRIPFLARKVESFWGHCERDDLGFLSIVRPLLVVTC</sequence>
<gene>
    <name evidence="1" type="ORF">MSAN_01511100</name>
</gene>
<dbReference type="AlphaFoldDB" id="A0A8H7CZL0"/>
<dbReference type="EMBL" id="JACAZH010000012">
    <property type="protein sequence ID" value="KAF7353233.1"/>
    <property type="molecule type" value="Genomic_DNA"/>
</dbReference>
<accession>A0A8H7CZL0</accession>
<keyword evidence="2" id="KW-1185">Reference proteome</keyword>